<comment type="caution">
    <text evidence="3">The sequence shown here is derived from an EMBL/GenBank/DDBJ whole genome shotgun (WGS) entry which is preliminary data.</text>
</comment>
<dbReference type="Gene3D" id="2.30.30.90">
    <property type="match status" value="1"/>
</dbReference>
<evidence type="ECO:0000313" key="3">
    <source>
        <dbReference type="EMBL" id="PID57601.1"/>
    </source>
</evidence>
<evidence type="ECO:0000259" key="2">
    <source>
        <dbReference type="SMART" id="SM00899"/>
    </source>
</evidence>
<feature type="domain" description="Ferrous iron transporter FeoA-like" evidence="2">
    <location>
        <begin position="9"/>
        <end position="81"/>
    </location>
</feature>
<dbReference type="SMART" id="SM00899">
    <property type="entry name" value="FeoA"/>
    <property type="match status" value="1"/>
</dbReference>
<reference evidence="3 4" key="1">
    <citation type="submission" date="2017-10" db="EMBL/GenBank/DDBJ databases">
        <title>Novel microbial diversity and functional potential in the marine mammal oral microbiome.</title>
        <authorList>
            <person name="Dudek N.K."/>
            <person name="Sun C.L."/>
            <person name="Burstein D."/>
            <person name="Kantor R.S."/>
            <person name="Aliaga Goltsman D.S."/>
            <person name="Bik E.M."/>
            <person name="Thomas B.C."/>
            <person name="Banfield J.F."/>
            <person name="Relman D.A."/>
        </authorList>
    </citation>
    <scope>NUCLEOTIDE SEQUENCE [LARGE SCALE GENOMIC DNA]</scope>
    <source>
        <strain evidence="3">DOLZORAL124_49_17</strain>
    </source>
</reference>
<accession>A0A2G6E755</accession>
<dbReference type="Proteomes" id="UP000229740">
    <property type="component" value="Unassembled WGS sequence"/>
</dbReference>
<dbReference type="InterPro" id="IPR007167">
    <property type="entry name" value="Fe-transptr_FeoA-like"/>
</dbReference>
<dbReference type="EMBL" id="PDPS01000026">
    <property type="protein sequence ID" value="PID57601.1"/>
    <property type="molecule type" value="Genomic_DNA"/>
</dbReference>
<protein>
    <recommendedName>
        <fullName evidence="2">Ferrous iron transporter FeoA-like domain-containing protein</fullName>
    </recommendedName>
</protein>
<evidence type="ECO:0000313" key="4">
    <source>
        <dbReference type="Proteomes" id="UP000229740"/>
    </source>
</evidence>
<name>A0A2G6E755_9BACT</name>
<keyword evidence="1" id="KW-0408">Iron</keyword>
<dbReference type="AlphaFoldDB" id="A0A2G6E755"/>
<evidence type="ECO:0000256" key="1">
    <source>
        <dbReference type="ARBA" id="ARBA00023004"/>
    </source>
</evidence>
<dbReference type="InterPro" id="IPR008988">
    <property type="entry name" value="Transcriptional_repressor_C"/>
</dbReference>
<dbReference type="GO" id="GO:0046914">
    <property type="term" value="F:transition metal ion binding"/>
    <property type="evidence" value="ECO:0007669"/>
    <property type="project" value="InterPro"/>
</dbReference>
<sequence length="83" mass="8936">MEMDTGQFCTLQDLKVRQKGRVIALTGEHESCARIESMGIHVGCNLEVIHAGDRANPALVAVGDARLAIGHDLLDNILIAIET</sequence>
<proteinExistence type="predicted"/>
<organism evidence="3 4">
    <name type="scientific">candidate division KSB3 bacterium</name>
    <dbReference type="NCBI Taxonomy" id="2044937"/>
    <lineage>
        <taxon>Bacteria</taxon>
        <taxon>candidate division KSB3</taxon>
    </lineage>
</organism>
<gene>
    <name evidence="3" type="ORF">CSB45_07185</name>
</gene>
<dbReference type="InterPro" id="IPR038157">
    <property type="entry name" value="FeoA_core_dom"/>
</dbReference>
<dbReference type="SUPFAM" id="SSF50037">
    <property type="entry name" value="C-terminal domain of transcriptional repressors"/>
    <property type="match status" value="1"/>
</dbReference>
<dbReference type="Pfam" id="PF04023">
    <property type="entry name" value="FeoA"/>
    <property type="match status" value="1"/>
</dbReference>